<evidence type="ECO:0000313" key="3">
    <source>
        <dbReference type="Proteomes" id="UP000603234"/>
    </source>
</evidence>
<dbReference type="Proteomes" id="UP000603234">
    <property type="component" value="Unassembled WGS sequence"/>
</dbReference>
<protein>
    <recommendedName>
        <fullName evidence="4">Sel1 repeat-containing protein</fullName>
    </recommendedName>
</protein>
<evidence type="ECO:0000256" key="1">
    <source>
        <dbReference type="SAM" id="Phobius"/>
    </source>
</evidence>
<dbReference type="InterPro" id="IPR050767">
    <property type="entry name" value="Sel1_AlgK"/>
</dbReference>
<evidence type="ECO:0000313" key="2">
    <source>
        <dbReference type="EMBL" id="MBC3803876.1"/>
    </source>
</evidence>
<organism evidence="2 3">
    <name type="scientific">Acetobacterium fimetarium</name>
    <dbReference type="NCBI Taxonomy" id="52691"/>
    <lineage>
        <taxon>Bacteria</taxon>
        <taxon>Bacillati</taxon>
        <taxon>Bacillota</taxon>
        <taxon>Clostridia</taxon>
        <taxon>Eubacteriales</taxon>
        <taxon>Eubacteriaceae</taxon>
        <taxon>Acetobacterium</taxon>
    </lineage>
</organism>
<dbReference type="SMART" id="SM00671">
    <property type="entry name" value="SEL1"/>
    <property type="match status" value="4"/>
</dbReference>
<dbReference type="Pfam" id="PF08238">
    <property type="entry name" value="Sel1"/>
    <property type="match status" value="4"/>
</dbReference>
<reference evidence="2 3" key="1">
    <citation type="journal article" date="2020" name="mSystems">
        <title>Defining Genomic and Predicted Metabolic Features of the Acetobacterium Genus.</title>
        <authorList>
            <person name="Ross D.E."/>
            <person name="Marshall C.W."/>
            <person name="Gulliver D."/>
            <person name="May H.D."/>
            <person name="Norman R.S."/>
        </authorList>
    </citation>
    <scope>NUCLEOTIDE SEQUENCE [LARGE SCALE GENOMIC DNA]</scope>
    <source>
        <strain evidence="2 3">DSM 8238</strain>
    </source>
</reference>
<comment type="caution">
    <text evidence="2">The sequence shown here is derived from an EMBL/GenBank/DDBJ whole genome shotgun (WGS) entry which is preliminary data.</text>
</comment>
<dbReference type="EMBL" id="WJBC01000005">
    <property type="protein sequence ID" value="MBC3803876.1"/>
    <property type="molecule type" value="Genomic_DNA"/>
</dbReference>
<keyword evidence="3" id="KW-1185">Reference proteome</keyword>
<keyword evidence="1" id="KW-1133">Transmembrane helix</keyword>
<dbReference type="InterPro" id="IPR006597">
    <property type="entry name" value="Sel1-like"/>
</dbReference>
<dbReference type="PANTHER" id="PTHR11102:SF160">
    <property type="entry name" value="ERAD-ASSOCIATED E3 UBIQUITIN-PROTEIN LIGASE COMPONENT HRD3"/>
    <property type="match status" value="1"/>
</dbReference>
<keyword evidence="1" id="KW-0472">Membrane</keyword>
<dbReference type="PANTHER" id="PTHR11102">
    <property type="entry name" value="SEL-1-LIKE PROTEIN"/>
    <property type="match status" value="1"/>
</dbReference>
<evidence type="ECO:0008006" key="4">
    <source>
        <dbReference type="Google" id="ProtNLM"/>
    </source>
</evidence>
<proteinExistence type="predicted"/>
<feature type="transmembrane region" description="Helical" evidence="1">
    <location>
        <begin position="657"/>
        <end position="675"/>
    </location>
</feature>
<dbReference type="SUPFAM" id="SSF81901">
    <property type="entry name" value="HCP-like"/>
    <property type="match status" value="2"/>
</dbReference>
<dbReference type="RefSeq" id="WP_186841763.1">
    <property type="nucleotide sequence ID" value="NZ_WJBC01000005.1"/>
</dbReference>
<name>A0ABR6WTJ5_9FIRM</name>
<sequence length="687" mass="78824">MNNELVNILQIALNEYVVKTLSGGIASVLGSGYWDICNDLLNDPSTRAECKVTVNDDIHHLDLFRLFYLLIPPEGTRNIWSQMAGAYPELNHNQITAIRNLKGELENSDQKTAASFTYARVKRELNNIGSALAPIDNLIFQKMSPLFNTLEKTSPIDGDSKALVDLSEDRPYYCEQIKREVGKIVLDDQGEPIVETVEVNRQELKRFFEIFQYETVENDVYVIDQEELDNIYRYSQYYTPILDQINDLATAEISEIPLLAERIRSMVLASDFSYCVLEHCEKILRDVYLKGAQGEDLYCICQIAHDYYMGRTINGKPDYEKAALWAQEALKIEPEFSAYLSEIFYYNTVTLLGLMYARGDGGIVQNDVNAKECFKLAADHGDLQGIADYFIMCCEEINRSTNTEMLNELEQEVSESFGNVISVLESYPDEFYTPNAYDFYNPYHVCVKTLLSEVYFVYGRMLVRSKKSAKKDVLLGIENLKKAAVLNNSKSMNLLGELYAYYLPKKNQKEAFHWFDLGYQEDPDYEDNTILLALCYNEGRGVIRNIDQANSLLKPLIARENQDAIMISENGFKKFDEMKNEKIKSAVKSLKKSMKRGDDTDCMFFMCLLPPIGIYKMWKYELFDYEMRKGYMAIGVVYSLVLSILFIIGMILLGSLFLKIVFVGAIFSVPVYYFLNEVGQLEEEQIE</sequence>
<dbReference type="InterPro" id="IPR011990">
    <property type="entry name" value="TPR-like_helical_dom_sf"/>
</dbReference>
<keyword evidence="1" id="KW-0812">Transmembrane</keyword>
<accession>A0ABR6WTJ5</accession>
<gene>
    <name evidence="2" type="ORF">GH808_05425</name>
</gene>
<dbReference type="Gene3D" id="1.25.40.10">
    <property type="entry name" value="Tetratricopeptide repeat domain"/>
    <property type="match status" value="2"/>
</dbReference>
<feature type="transmembrane region" description="Helical" evidence="1">
    <location>
        <begin position="630"/>
        <end position="651"/>
    </location>
</feature>